<evidence type="ECO:0000256" key="13">
    <source>
        <dbReference type="SAM" id="Coils"/>
    </source>
</evidence>
<gene>
    <name evidence="15" type="primary">DNAH2</name>
    <name evidence="15" type="ORF">TNIN_250921</name>
</gene>
<dbReference type="Gene3D" id="3.10.490.20">
    <property type="match status" value="1"/>
</dbReference>
<keyword evidence="4" id="KW-0493">Microtubule</keyword>
<dbReference type="Proteomes" id="UP000886998">
    <property type="component" value="Unassembled WGS sequence"/>
</dbReference>
<keyword evidence="12" id="KW-0966">Cell projection</keyword>
<evidence type="ECO:0000256" key="11">
    <source>
        <dbReference type="ARBA" id="ARBA00023212"/>
    </source>
</evidence>
<dbReference type="FunFam" id="1.10.8.1220:FF:000001">
    <property type="entry name" value="Dynein axonemal heavy chain 5"/>
    <property type="match status" value="1"/>
</dbReference>
<accession>A0A8X7C622</accession>
<evidence type="ECO:0000256" key="5">
    <source>
        <dbReference type="ARBA" id="ARBA00022741"/>
    </source>
</evidence>
<feature type="coiled-coil region" evidence="13">
    <location>
        <begin position="2515"/>
        <end position="2585"/>
    </location>
</feature>
<evidence type="ECO:0000256" key="10">
    <source>
        <dbReference type="ARBA" id="ARBA00023175"/>
    </source>
</evidence>
<protein>
    <submittedName>
        <fullName evidence="15">Dynein heavy chain 2, axonemal</fullName>
    </submittedName>
</protein>
<dbReference type="InterPro" id="IPR013594">
    <property type="entry name" value="Dynein_heavy_tail"/>
</dbReference>
<dbReference type="OrthoDB" id="447173at2759"/>
<dbReference type="GO" id="GO:0051959">
    <property type="term" value="F:dynein light intermediate chain binding"/>
    <property type="evidence" value="ECO:0007669"/>
    <property type="project" value="InterPro"/>
</dbReference>
<evidence type="ECO:0000313" key="16">
    <source>
        <dbReference type="Proteomes" id="UP000886998"/>
    </source>
</evidence>
<dbReference type="InterPro" id="IPR035699">
    <property type="entry name" value="AAA_6"/>
</dbReference>
<feature type="domain" description="AAA+ ATPase" evidence="14">
    <location>
        <begin position="1744"/>
        <end position="1880"/>
    </location>
</feature>
<dbReference type="Gene3D" id="1.10.8.720">
    <property type="entry name" value="Region D6 of dynein motor"/>
    <property type="match status" value="1"/>
</dbReference>
<dbReference type="Pfam" id="PF12781">
    <property type="entry name" value="AAA_9"/>
    <property type="match status" value="1"/>
</dbReference>
<comment type="caution">
    <text evidence="15">The sequence shown here is derived from an EMBL/GenBank/DDBJ whole genome shotgun (WGS) entry which is preliminary data.</text>
</comment>
<dbReference type="InterPro" id="IPR004273">
    <property type="entry name" value="Dynein_heavy_D6_P-loop"/>
</dbReference>
<dbReference type="Gene3D" id="1.20.58.1120">
    <property type="match status" value="1"/>
</dbReference>
<dbReference type="SMART" id="SM00382">
    <property type="entry name" value="AAA"/>
    <property type="match status" value="3"/>
</dbReference>
<dbReference type="EMBL" id="BMAV01012214">
    <property type="protein sequence ID" value="GFY58711.1"/>
    <property type="molecule type" value="Genomic_DNA"/>
</dbReference>
<dbReference type="Gene3D" id="1.10.8.1220">
    <property type="match status" value="1"/>
</dbReference>
<dbReference type="InterPro" id="IPR042222">
    <property type="entry name" value="Dynein_2_N"/>
</dbReference>
<dbReference type="Pfam" id="PF12780">
    <property type="entry name" value="AAA_8"/>
    <property type="match status" value="1"/>
</dbReference>
<dbReference type="GO" id="GO:0005874">
    <property type="term" value="C:microtubule"/>
    <property type="evidence" value="ECO:0007669"/>
    <property type="project" value="UniProtKB-KW"/>
</dbReference>
<dbReference type="InterPro" id="IPR026983">
    <property type="entry name" value="DHC"/>
</dbReference>
<dbReference type="Pfam" id="PF12774">
    <property type="entry name" value="AAA_6"/>
    <property type="match status" value="1"/>
</dbReference>
<keyword evidence="16" id="KW-1185">Reference proteome</keyword>
<dbReference type="GO" id="GO:0005930">
    <property type="term" value="C:axoneme"/>
    <property type="evidence" value="ECO:0007669"/>
    <property type="project" value="UniProtKB-SubCell"/>
</dbReference>
<dbReference type="InterPro" id="IPR003593">
    <property type="entry name" value="AAA+_ATPase"/>
</dbReference>
<dbReference type="Pfam" id="PF18198">
    <property type="entry name" value="AAA_lid_11"/>
    <property type="match status" value="1"/>
</dbReference>
<dbReference type="InterPro" id="IPR013602">
    <property type="entry name" value="Dynein_heavy_linker"/>
</dbReference>
<evidence type="ECO:0000256" key="4">
    <source>
        <dbReference type="ARBA" id="ARBA00022701"/>
    </source>
</evidence>
<evidence type="ECO:0000259" key="14">
    <source>
        <dbReference type="SMART" id="SM00382"/>
    </source>
</evidence>
<evidence type="ECO:0000256" key="1">
    <source>
        <dbReference type="ARBA" id="ARBA00004430"/>
    </source>
</evidence>
<comment type="subcellular location">
    <subcellularLocation>
        <location evidence="1">Cytoplasm</location>
        <location evidence="1">Cytoskeleton</location>
        <location evidence="1">Cilium axoneme</location>
    </subcellularLocation>
</comment>
<dbReference type="Pfam" id="PF03028">
    <property type="entry name" value="Dynein_heavy"/>
    <property type="match status" value="1"/>
</dbReference>
<dbReference type="InterPro" id="IPR042228">
    <property type="entry name" value="Dynein_linker_3"/>
</dbReference>
<keyword evidence="8 13" id="KW-0175">Coiled coil</keyword>
<dbReference type="Gene3D" id="3.40.50.300">
    <property type="entry name" value="P-loop containing nucleotide triphosphate hydrolases"/>
    <property type="match status" value="6"/>
</dbReference>
<evidence type="ECO:0000256" key="7">
    <source>
        <dbReference type="ARBA" id="ARBA00023017"/>
    </source>
</evidence>
<dbReference type="Pfam" id="PF17852">
    <property type="entry name" value="Dynein_AAA_lid"/>
    <property type="match status" value="1"/>
</dbReference>
<dbReference type="Gene3D" id="1.20.140.100">
    <property type="entry name" value="Dynein heavy chain, N-terminal domain 2"/>
    <property type="match status" value="1"/>
</dbReference>
<sequence>MESIINIPNVDISLVRRYSLAEFDEIDFSTSDDFAIVVENLKNVITLEKNIEESWTEEHEQILWQFVIDPDSCVLTSYFLEGSFVVECCIPKVRAHELFYIIKISPEKLVSSDYGNKLVYGTAKAPFFESAVAISNFSWEKKALNSLTTCVIFFFLIIKGIKSDYLEHLSKFLLELFDLKNKLHKEMALYVPDVIIEKDMTTIIEQKDLLNQVERTVLKWIWLFMGVIMKRDANMEDSGPLEEMEFWELKCADLEKVLVQLQRDDVKMCIEILKTAQLVSYFKFMEVSNQLQNEFDLAQSNVKFLSILKTPCGNIELSSLDEIPEHLSGLLDLVRIIWNNSPYFKKKNRVSNLLCESEKVHKKFASDLWSVKDISPQINLFIHRCEELIQICELKDELSLDVVMIYSPGQKCFEVAEQFKAIEKRFWNLLQELGKNKYVALQMRSSMWHEFFRKFKIEINELEISISKLMLNAFENLNTVEEGIHILKMFQKHFEKQALIDASKMWPRECDVDVVDHCQRMNDSNNELIHTLFLQWIKTIPKDPYSWLKEPIFIKKEGTPFIQLNLKRIVKCLSSEENGMFVSVLESIEEELKPIFADLNWAVAPSALKSPLKLLSDKTKTETYRETEIQEVAELLKSEIFEANQICNIFLKKKSEVNQVPAAFPTMFLSAVSSSMIKCYITSLKAAASLIGANRTNKIRMILKLYLNLGDHQMCFVPNFKELCLSIEKIINDMETALASLMMFEENLIGDIDAKNYFLENVKNTEDIQTLKQEIDYGLYLLYEAEKNYKSEWEPYDCLWETSKVDLLKGYNEKGWNAYDFEADINRHNAAFIYFVNPTTCFTNKCCENLLCFASGHFLAYHDGLEIQTNILEGDLYKEGPFELKYTYSDALNLISLYRHKLHQLQEKETLMKRNAVFFHIKLKPLFTLISIEKDLEYLTLSWSFVKLLNDYIEEWGSTPIVAFDVKKKMELSNGLRDNIIALLQKVKGTQWILLEELLGKLHKLDQYFEMILDFQEPALQERHWNALQDLLGITCENSEEFFKSDQFTFAFLSNLTIEDLPEQVNKIAVQARKEYEIEQAIKEIEKTWETVCFKMSYYEKFYRIEDSESIVSLIERHQISLGIMKASKYVRHFGTKVNSLEDSLLLILDVIKQADYFQSKFYLLENIFAEQAVQAQLPKEASEVQEVTILWKEISLMMNKEKLVWSICHKQGFLEQIIGMNRKVEKVQQSLEFYLDSKRRAFPRFYFISNDDLLCVIGQNSPGDIQPFLKKCFDSINKIKIVEKVEEKLRERVVTTTATGMYSEFDEFVEFKSSVVLYGPVESWLLDIEEMMQITLSSALPKCLQTFTNIMSKEELNILNVKWLTNWPAHICILSILICWTAETTTSIKVVQETAVATVLKNLRKRWRDILNQSVLRLQNESDPLTQRKAMMVIVTLVHSCDIIDSLIGYVCNDPGSFEWLVHLRYFIEEERKTCLIRQSKAVFKYGFEYLGNRNRLVITPLTDRCFLSFTTALHLNQGATLKGCRSSGKTETLKDLAVNLGKYVLVINCSESLDQRSSARMLTGLAQIGAWGLFENFNCIREEIVSMLSQEINCILKALAEKRKTFSFVGSDVPLHEGCGMFLSENPDFPSQTNAYFSSFRPVTIISPDVSTIIQIYVFAYGFKDVKIIVSTLRSITLPKLHSSDVRIFESILETVFSNIKGINVEVSKFVAEIKKTLLKKSLQPETAIVTKINQLYEIKDYDHAIILLGEAGSGKTTSWQTLKETCTDLHEVKPEEYPSINVYTFNPKAFNLSELYGYFNEKGVWMEGLFSTILKKACKDSRADKRWIVLNGLLDVLWLESIDSLLDSNKVLTAANGERIMLLPEVTLLFETTNLIHCSPSVISHCGIIYHESTIINWNMYLKSWLQNLEIPSIKEILEELFETYLNSVVEYCNRALESARSVSLLNKISSFVQMLNAFLKQVSSDKIEAQKLSRIFWMSVTWSIGATLNEKDRLSFNEQIKNLDQSLKDLTNIYDYKLDENLVWIKWATFLNEKWESHSEENFENILVPTVRTLSYQHIVEMYLGEMKPILLIGTSGSGKTILAKNILDNMDSNVYLNAFINFSPQTTSLLLQGALEKRLEKKAGGLLFPKSGKRMIVCLDDFDHGECDKFGSQSALELLYMSINGAYWYNREKWTLNHLKNLCFLATANYPSAYFNKVPEPLLNQFCVINILPPQVLCRILNINPELLTDKIAMSKFWFHECCREFSDRFVDNEEKEVFYSILEDVIEKEFLIQYKDHFKNIERLKFLKILDTDKGYDEIKSSGLVRTYFEDRIEEYGKVQIQSGVLTHVVLFESNINHLCQIMRGIENPYGNMLLLGATGTGKQTLSRIVAFILKYEVFEMKIELSSGLLEFKRDLHDILYKTGVKKEKLVYLISDDQIMDDIIFHYLSDIFSVGVPFDIFTPEELQMMYSEISSESKECHRILIENIQSNLHVIICLNYTSPLYKVLAKRQQMVEQALTRLESGLQKIHETQEMVNEIARETKEAQERLKIAEKECDEALHDIQKKEKVCKRIAIAAEEDLNAAMPALEEARKALEALNKRDIGEIKSYAKPPVIVEMVLEAVMILRNSEPSWAEAKRQLGSPSFLKELFEYDRDNITDSALVKIGKYIKRPEFQPQIVGKVSFAAKSLCIWVRAMYVYGNIYKKVKPKIERLRIAKEELERLQNTLTRLLNELAELEASIEKLEREHQLLIEKKEELSRKEKELALKLKRAESIMEGLNSEKERWQEKVSTLREKRKFVVGDSFLASGYLTYLGPHDQSQRVFFLNRWKRNKIKCFDFHDSKWTRALEVAVTEGFPFLIQNVNPALDSSLSSLLKQSIKHSFINFNGKRLAVHPTFKLYLLTKIMNPQFTSSAIYLTTIVNFTIKEKGLEDQLLPLIVLNERSDLETKKEQLVKSIMDCKKQFSEIEDTVLKLLRSATGSLLDDEILVQALQRSKVSSIEIEEKLASNEKTEAIIDSARDKYRPCAKMASILYFVLTDMLHVDPMYVFTLDSYIALFLNSINKSPKDPEASRRIIKLNIFHQRQVYRYACRTVLEKHALLLAFHICSKILLVQGELDRAEYEFFVKGAQIIDRSNEPPNPCSQWLSQESWDNITQLERLPKFLSITVSFDENSRLWQDWYLTLQPEKRPLPGVWRNVCSGFQMLLIIRCLRLDRVTSCDPGKIIENLAQNLEIKYRAISLGKGQENAASQLIIDSAKVGYWVFISKCHLLLNWLPALEKFVNKLQTIKVHEKFRLWLGSAPTKLFPISVLQNSIILSLDSPKGIRANMLNIYKDLVSEEDIKTSTCETKYKCLLFTLSFFHSVLLGRKRFQNLGWNFDYTFTKEDFKASSKLLKFYLDEYKDTSWNALKSMIAEVTYGGHMADMNDEQLLMSYYDQFFCDEVFGSVKHRLTPVPEYCVPDDGPLDTYVKFIEGLPVSDVPEVFGQHSNAEIPYRIQNAKEILDNVMKILGESFTVRNIEKQVIKVVSDIKQRIPNLLDEKTALDILQEKLDPYCEVLVQEAKHYNVLLKLVSKSLNDLEASTLGKILVTDELEEFSKIILKMEVPQEWQKLYPTLKPLGSWIHDLNLRINQLAQWISNRNMPVKLWLPGISAPKSILNATLQIMVKNSDVILKELIWEYHVSTLDESHITEVPPEGIYIRGLLLEGAGWDKTNSILIESEPLHLIATMPVILFKPVTESSVRGVYDCPCYYTSKRVDDKGNSSFLFSVDLRTKRAKEYWIKRGTSLLLSSK</sequence>
<dbReference type="Pfam" id="PF12775">
    <property type="entry name" value="AAA_7"/>
    <property type="match status" value="1"/>
</dbReference>
<dbReference type="InterPro" id="IPR041228">
    <property type="entry name" value="Dynein_C"/>
</dbReference>
<dbReference type="Gene3D" id="1.10.287.2620">
    <property type="match status" value="1"/>
</dbReference>
<feature type="domain" description="AAA+ ATPase" evidence="14">
    <location>
        <begin position="2355"/>
        <end position="2588"/>
    </location>
</feature>
<dbReference type="Pfam" id="PF08393">
    <property type="entry name" value="DHC_N2"/>
    <property type="match status" value="1"/>
</dbReference>
<dbReference type="GO" id="GO:0008569">
    <property type="term" value="F:minus-end-directed microtubule motor activity"/>
    <property type="evidence" value="ECO:0007669"/>
    <property type="project" value="InterPro"/>
</dbReference>
<comment type="similarity">
    <text evidence="2">Belongs to the dynein heavy chain family.</text>
</comment>
<dbReference type="GO" id="GO:0030286">
    <property type="term" value="C:dynein complex"/>
    <property type="evidence" value="ECO:0007669"/>
    <property type="project" value="UniProtKB-KW"/>
</dbReference>
<dbReference type="InterPro" id="IPR043160">
    <property type="entry name" value="Dynein_C_barrel"/>
</dbReference>
<dbReference type="InterPro" id="IPR035706">
    <property type="entry name" value="AAA_9"/>
</dbReference>
<dbReference type="InterPro" id="IPR027417">
    <property type="entry name" value="P-loop_NTPase"/>
</dbReference>
<keyword evidence="10" id="KW-0505">Motor protein</keyword>
<dbReference type="GO" id="GO:0005524">
    <property type="term" value="F:ATP binding"/>
    <property type="evidence" value="ECO:0007669"/>
    <property type="project" value="UniProtKB-KW"/>
</dbReference>
<keyword evidence="9" id="KW-0969">Cilium</keyword>
<dbReference type="GO" id="GO:0007018">
    <property type="term" value="P:microtubule-based movement"/>
    <property type="evidence" value="ECO:0007669"/>
    <property type="project" value="InterPro"/>
</dbReference>
<name>A0A8X7C622_9ARAC</name>
<keyword evidence="6" id="KW-0067">ATP-binding</keyword>
<dbReference type="Pfam" id="PF08385">
    <property type="entry name" value="DHC_N1"/>
    <property type="match status" value="2"/>
</dbReference>
<evidence type="ECO:0000313" key="15">
    <source>
        <dbReference type="EMBL" id="GFY58711.1"/>
    </source>
</evidence>
<feature type="domain" description="AAA+ ATPase" evidence="14">
    <location>
        <begin position="2070"/>
        <end position="2220"/>
    </location>
</feature>
<keyword evidence="3" id="KW-0963">Cytoplasm</keyword>
<dbReference type="PANTHER" id="PTHR45703">
    <property type="entry name" value="DYNEIN HEAVY CHAIN"/>
    <property type="match status" value="1"/>
</dbReference>
<dbReference type="Gene3D" id="3.20.180.20">
    <property type="entry name" value="Dynein heavy chain, N-terminal domain 2"/>
    <property type="match status" value="1"/>
</dbReference>
<evidence type="ECO:0000256" key="12">
    <source>
        <dbReference type="ARBA" id="ARBA00023273"/>
    </source>
</evidence>
<dbReference type="FunFam" id="3.10.490.20:FF:000009">
    <property type="entry name" value="Dynein heavy chain 4"/>
    <property type="match status" value="1"/>
</dbReference>
<dbReference type="Gene3D" id="6.10.140.1060">
    <property type="match status" value="1"/>
</dbReference>
<organism evidence="15 16">
    <name type="scientific">Trichonephila inaurata madagascariensis</name>
    <dbReference type="NCBI Taxonomy" id="2747483"/>
    <lineage>
        <taxon>Eukaryota</taxon>
        <taxon>Metazoa</taxon>
        <taxon>Ecdysozoa</taxon>
        <taxon>Arthropoda</taxon>
        <taxon>Chelicerata</taxon>
        <taxon>Arachnida</taxon>
        <taxon>Araneae</taxon>
        <taxon>Araneomorphae</taxon>
        <taxon>Entelegynae</taxon>
        <taxon>Araneoidea</taxon>
        <taxon>Nephilidae</taxon>
        <taxon>Trichonephila</taxon>
        <taxon>Trichonephila inaurata</taxon>
    </lineage>
</organism>
<evidence type="ECO:0000256" key="3">
    <source>
        <dbReference type="ARBA" id="ARBA00022490"/>
    </source>
</evidence>
<keyword evidence="5" id="KW-0547">Nucleotide-binding</keyword>
<evidence type="ECO:0000256" key="6">
    <source>
        <dbReference type="ARBA" id="ARBA00022840"/>
    </source>
</evidence>
<evidence type="ECO:0000256" key="2">
    <source>
        <dbReference type="ARBA" id="ARBA00008887"/>
    </source>
</evidence>
<dbReference type="SUPFAM" id="SSF52540">
    <property type="entry name" value="P-loop containing nucleoside triphosphate hydrolases"/>
    <property type="match status" value="4"/>
</dbReference>
<dbReference type="InterPro" id="IPR041466">
    <property type="entry name" value="Dynein_AAA5_ext"/>
</dbReference>
<proteinExistence type="inferred from homology"/>
<dbReference type="InterPro" id="IPR024317">
    <property type="entry name" value="Dynein_heavy_chain_D4_dom"/>
</dbReference>
<dbReference type="InterPro" id="IPR041658">
    <property type="entry name" value="AAA_lid_11"/>
</dbReference>
<reference evidence="15" key="1">
    <citation type="submission" date="2020-08" db="EMBL/GenBank/DDBJ databases">
        <title>Multicomponent nature underlies the extraordinary mechanical properties of spider dragline silk.</title>
        <authorList>
            <person name="Kono N."/>
            <person name="Nakamura H."/>
            <person name="Mori M."/>
            <person name="Yoshida Y."/>
            <person name="Ohtoshi R."/>
            <person name="Malay A.D."/>
            <person name="Moran D.A.P."/>
            <person name="Tomita M."/>
            <person name="Numata K."/>
            <person name="Arakawa K."/>
        </authorList>
    </citation>
    <scope>NUCLEOTIDE SEQUENCE</scope>
</reference>
<dbReference type="InterPro" id="IPR042219">
    <property type="entry name" value="AAA_lid_11_sf"/>
</dbReference>
<keyword evidence="7" id="KW-0243">Dynein</keyword>
<dbReference type="Pfam" id="PF18199">
    <property type="entry name" value="Dynein_C"/>
    <property type="match status" value="1"/>
</dbReference>
<feature type="coiled-coil region" evidence="13">
    <location>
        <begin position="2697"/>
        <end position="2783"/>
    </location>
</feature>
<keyword evidence="11" id="KW-0206">Cytoskeleton</keyword>
<dbReference type="Gene3D" id="1.20.920.30">
    <property type="match status" value="1"/>
</dbReference>
<evidence type="ECO:0000256" key="9">
    <source>
        <dbReference type="ARBA" id="ARBA00023069"/>
    </source>
</evidence>
<dbReference type="GO" id="GO:0045505">
    <property type="term" value="F:dynein intermediate chain binding"/>
    <property type="evidence" value="ECO:0007669"/>
    <property type="project" value="InterPro"/>
</dbReference>
<evidence type="ECO:0000256" key="8">
    <source>
        <dbReference type="ARBA" id="ARBA00023054"/>
    </source>
</evidence>
<dbReference type="Gene3D" id="1.20.920.60">
    <property type="match status" value="1"/>
</dbReference>
<dbReference type="Gene3D" id="1.20.1270.280">
    <property type="match status" value="1"/>
</dbReference>
<dbReference type="PANTHER" id="PTHR45703:SF32">
    <property type="entry name" value="DYNEINS HEAVY CHAIN"/>
    <property type="match status" value="1"/>
</dbReference>